<protein>
    <submittedName>
        <fullName evidence="2">Uncharacterized protein</fullName>
    </submittedName>
</protein>
<organism evidence="2">
    <name type="scientific">Bartonella rochalimae ATCC BAA-1498</name>
    <dbReference type="NCBI Taxonomy" id="685782"/>
    <lineage>
        <taxon>Bacteria</taxon>
        <taxon>Pseudomonadati</taxon>
        <taxon>Pseudomonadota</taxon>
        <taxon>Alphaproteobacteria</taxon>
        <taxon>Hyphomicrobiales</taxon>
        <taxon>Bartonellaceae</taxon>
        <taxon>Bartonella</taxon>
    </lineage>
</organism>
<dbReference type="AlphaFoldDB" id="E6YL47"/>
<evidence type="ECO:0000313" key="2">
    <source>
        <dbReference type="EMBL" id="CBI77585.1"/>
    </source>
</evidence>
<gene>
    <name evidence="2" type="ORF">BARRO_30166</name>
</gene>
<keyword evidence="1" id="KW-1133">Transmembrane helix</keyword>
<evidence type="ECO:0000256" key="1">
    <source>
        <dbReference type="SAM" id="Phobius"/>
    </source>
</evidence>
<sequence>MVFLELERVSIFSVKLINIIFHEVLIEQTANLLLIIVFSGFFVA</sequence>
<proteinExistence type="predicted"/>
<dbReference type="EMBL" id="FN645457">
    <property type="protein sequence ID" value="CBI77585.1"/>
    <property type="molecule type" value="Genomic_DNA"/>
</dbReference>
<accession>E6YL47</accession>
<feature type="transmembrane region" description="Helical" evidence="1">
    <location>
        <begin position="20"/>
        <end position="43"/>
    </location>
</feature>
<keyword evidence="1" id="KW-0812">Transmembrane</keyword>
<keyword evidence="1" id="KW-0472">Membrane</keyword>
<reference evidence="2" key="1">
    <citation type="journal article" date="2011" name="PLoS Genet.">
        <title>Parallel evolution of a type IV secretion system in radiating lineages of the host-restricted bacterial pathogen Bartonella.</title>
        <authorList>
            <person name="Engel P."/>
            <person name="Salzburger W."/>
            <person name="Liesch M."/>
            <person name="Chang C.C."/>
            <person name="Maruyama S."/>
            <person name="Lanz C."/>
            <person name="Calteau A."/>
            <person name="Lajus A."/>
            <person name="Medigue C."/>
            <person name="Schuster S.C."/>
            <person name="Dehio C."/>
        </authorList>
    </citation>
    <scope>NUCLEOTIDE SEQUENCE</scope>
    <source>
        <strain evidence="2">ATCC BAA-1498</strain>
    </source>
</reference>
<name>E6YL47_9HYPH</name>